<gene>
    <name evidence="4" type="ORF">SAMN04488696_1127</name>
</gene>
<proteinExistence type="predicted"/>
<keyword evidence="1" id="KW-0175">Coiled coil</keyword>
<dbReference type="AlphaFoldDB" id="A0A1I4QQA2"/>
<keyword evidence="2" id="KW-0812">Transmembrane</keyword>
<dbReference type="Proteomes" id="UP000198535">
    <property type="component" value="Unassembled WGS sequence"/>
</dbReference>
<evidence type="ECO:0000256" key="1">
    <source>
        <dbReference type="SAM" id="Coils"/>
    </source>
</evidence>
<sequence>MKAKFSSIIVMMLLLVATLVSGCAGVYEDSYSQKSADYVVIEDSSDSYARNAIMDEAVYDGDYGGASTASVDRKTITTIDMTIQVDDAAAGIDEISKMAVASGGYVSNSYVYDSYYDSSEGKAGYITVRVPESEYPSFLEEVAGLGEVTSKSVNSQDVTEEYIDVSARLDNLERQETRLQEILNMTETVDDVLAVEKELERVRGEIESLTGRLNYLDDRTEFSTITINVREPRPITRSWGIRDALSESVNGFISMVNALIILVGYLLPLLIVIVFFGGAAVLVRRRMRR</sequence>
<dbReference type="InterPro" id="IPR025645">
    <property type="entry name" value="DUF4349"/>
</dbReference>
<feature type="transmembrane region" description="Helical" evidence="2">
    <location>
        <begin position="258"/>
        <end position="283"/>
    </location>
</feature>
<keyword evidence="5" id="KW-1185">Reference proteome</keyword>
<protein>
    <recommendedName>
        <fullName evidence="3">DUF4349 domain-containing protein</fullName>
    </recommendedName>
</protein>
<feature type="domain" description="DUF4349" evidence="3">
    <location>
        <begin position="73"/>
        <end position="280"/>
    </location>
</feature>
<organism evidence="4 5">
    <name type="scientific">Methanolobus profundi</name>
    <dbReference type="NCBI Taxonomy" id="487685"/>
    <lineage>
        <taxon>Archaea</taxon>
        <taxon>Methanobacteriati</taxon>
        <taxon>Methanobacteriota</taxon>
        <taxon>Stenosarchaea group</taxon>
        <taxon>Methanomicrobia</taxon>
        <taxon>Methanosarcinales</taxon>
        <taxon>Methanosarcinaceae</taxon>
        <taxon>Methanolobus</taxon>
    </lineage>
</organism>
<dbReference type="PROSITE" id="PS51257">
    <property type="entry name" value="PROKAR_LIPOPROTEIN"/>
    <property type="match status" value="1"/>
</dbReference>
<evidence type="ECO:0000259" key="3">
    <source>
        <dbReference type="Pfam" id="PF14257"/>
    </source>
</evidence>
<dbReference type="STRING" id="487685.SAMN04488696_1127"/>
<evidence type="ECO:0000256" key="2">
    <source>
        <dbReference type="SAM" id="Phobius"/>
    </source>
</evidence>
<reference evidence="5" key="1">
    <citation type="submission" date="2016-10" db="EMBL/GenBank/DDBJ databases">
        <authorList>
            <person name="Varghese N."/>
            <person name="Submissions S."/>
        </authorList>
    </citation>
    <scope>NUCLEOTIDE SEQUENCE [LARGE SCALE GENOMIC DNA]</scope>
    <source>
        <strain evidence="5">Mob M</strain>
    </source>
</reference>
<dbReference type="OrthoDB" id="242217at2157"/>
<keyword evidence="2" id="KW-1133">Transmembrane helix</keyword>
<dbReference type="Pfam" id="PF14257">
    <property type="entry name" value="DUF4349"/>
    <property type="match status" value="1"/>
</dbReference>
<evidence type="ECO:0000313" key="5">
    <source>
        <dbReference type="Proteomes" id="UP000198535"/>
    </source>
</evidence>
<keyword evidence="2" id="KW-0472">Membrane</keyword>
<dbReference type="EMBL" id="FOUJ01000002">
    <property type="protein sequence ID" value="SFM41890.1"/>
    <property type="molecule type" value="Genomic_DNA"/>
</dbReference>
<name>A0A1I4QQA2_9EURY</name>
<feature type="coiled-coil region" evidence="1">
    <location>
        <begin position="155"/>
        <end position="212"/>
    </location>
</feature>
<evidence type="ECO:0000313" key="4">
    <source>
        <dbReference type="EMBL" id="SFM41890.1"/>
    </source>
</evidence>
<accession>A0A1I4QQA2</accession>
<dbReference type="RefSeq" id="WP_091934495.1">
    <property type="nucleotide sequence ID" value="NZ_FOUJ01000002.1"/>
</dbReference>